<reference evidence="3 4" key="1">
    <citation type="submission" date="2023-01" db="EMBL/GenBank/DDBJ databases">
        <title>Analysis of 21 Apiospora genomes using comparative genomics revels a genus with tremendous synthesis potential of carbohydrate active enzymes and secondary metabolites.</title>
        <authorList>
            <person name="Sorensen T."/>
        </authorList>
    </citation>
    <scope>NUCLEOTIDE SEQUENCE [LARGE SCALE GENOMIC DNA]</scope>
    <source>
        <strain evidence="3 4">CBS 135458</strain>
    </source>
</reference>
<feature type="region of interest" description="Disordered" evidence="2">
    <location>
        <begin position="61"/>
        <end position="88"/>
    </location>
</feature>
<dbReference type="Pfam" id="PF02458">
    <property type="entry name" value="Transferase"/>
    <property type="match status" value="1"/>
</dbReference>
<proteinExistence type="predicted"/>
<evidence type="ECO:0000256" key="2">
    <source>
        <dbReference type="SAM" id="MobiDB-lite"/>
    </source>
</evidence>
<sequence length="321" mass="35433">MLDRDVLCPVKGMGYQYEPGSELPVFVVQANFIEGGVLELDADLVAVEQRDADKIVPLLKDGEAPASHDSMRRPSALKAHATPSTESKKGPKQAVWIYWRFSAQQLEDLKKDASSGRAWVSTNDAITALLVQRLTAARIAEGRVSKDEIMQLQRAVDSRSVLNPLIGEDYLGHLVALADKSWKTAQEVAGSSLTDVAVDVAVDVRESLKAVDDHFIRSLVTLIRNTEDKTTIFYGAGNTAGWDFLCSSWAQLHWLNNCDFGKGLGCPDFVRRARMAPVPDLTYIMPNNKKGDMYVATSLFYEDFVGLANDDVWRARAKLVG</sequence>
<dbReference type="InterPro" id="IPR050317">
    <property type="entry name" value="Plant_Fungal_Acyltransferase"/>
</dbReference>
<evidence type="ECO:0000313" key="3">
    <source>
        <dbReference type="EMBL" id="KAK8061919.1"/>
    </source>
</evidence>
<dbReference type="PANTHER" id="PTHR31642">
    <property type="entry name" value="TRICHOTHECENE 3-O-ACETYLTRANSFERASE"/>
    <property type="match status" value="1"/>
</dbReference>
<protein>
    <submittedName>
        <fullName evidence="3">Trichothecene 3-O-acetyltransferase</fullName>
    </submittedName>
</protein>
<evidence type="ECO:0000256" key="1">
    <source>
        <dbReference type="ARBA" id="ARBA00022679"/>
    </source>
</evidence>
<dbReference type="InterPro" id="IPR023213">
    <property type="entry name" value="CAT-like_dom_sf"/>
</dbReference>
<dbReference type="RefSeq" id="XP_066715181.1">
    <property type="nucleotide sequence ID" value="XM_066859694.1"/>
</dbReference>
<dbReference type="GeneID" id="92092757"/>
<dbReference type="Proteomes" id="UP001480595">
    <property type="component" value="Unassembled WGS sequence"/>
</dbReference>
<name>A0ABR1USL4_9PEZI</name>
<keyword evidence="1" id="KW-0808">Transferase</keyword>
<accession>A0ABR1USL4</accession>
<gene>
    <name evidence="3" type="ORF">PG994_008285</name>
</gene>
<dbReference type="Gene3D" id="3.30.559.10">
    <property type="entry name" value="Chloramphenicol acetyltransferase-like domain"/>
    <property type="match status" value="2"/>
</dbReference>
<dbReference type="EMBL" id="JAQQWL010000008">
    <property type="protein sequence ID" value="KAK8061919.1"/>
    <property type="molecule type" value="Genomic_DNA"/>
</dbReference>
<evidence type="ECO:0000313" key="4">
    <source>
        <dbReference type="Proteomes" id="UP001480595"/>
    </source>
</evidence>
<comment type="caution">
    <text evidence="3">The sequence shown here is derived from an EMBL/GenBank/DDBJ whole genome shotgun (WGS) entry which is preliminary data.</text>
</comment>
<keyword evidence="4" id="KW-1185">Reference proteome</keyword>
<organism evidence="3 4">
    <name type="scientific">Apiospora phragmitis</name>
    <dbReference type="NCBI Taxonomy" id="2905665"/>
    <lineage>
        <taxon>Eukaryota</taxon>
        <taxon>Fungi</taxon>
        <taxon>Dikarya</taxon>
        <taxon>Ascomycota</taxon>
        <taxon>Pezizomycotina</taxon>
        <taxon>Sordariomycetes</taxon>
        <taxon>Xylariomycetidae</taxon>
        <taxon>Amphisphaeriales</taxon>
        <taxon>Apiosporaceae</taxon>
        <taxon>Apiospora</taxon>
    </lineage>
</organism>
<dbReference type="PANTHER" id="PTHR31642:SF310">
    <property type="entry name" value="FATTY ALCOHOL:CAFFEOYL-COA ACYLTRANSFERASE"/>
    <property type="match status" value="1"/>
</dbReference>